<name>A0AA86TWD0_9EUKA</name>
<feature type="coiled-coil region" evidence="1">
    <location>
        <begin position="47"/>
        <end position="81"/>
    </location>
</feature>
<dbReference type="EMBL" id="CATOUU010000299">
    <property type="protein sequence ID" value="CAI9923938.1"/>
    <property type="molecule type" value="Genomic_DNA"/>
</dbReference>
<comment type="caution">
    <text evidence="2">The sequence shown here is derived from an EMBL/GenBank/DDBJ whole genome shotgun (WGS) entry which is preliminary data.</text>
</comment>
<feature type="coiled-coil region" evidence="1">
    <location>
        <begin position="192"/>
        <end position="248"/>
    </location>
</feature>
<organism evidence="2">
    <name type="scientific">Hexamita inflata</name>
    <dbReference type="NCBI Taxonomy" id="28002"/>
    <lineage>
        <taxon>Eukaryota</taxon>
        <taxon>Metamonada</taxon>
        <taxon>Diplomonadida</taxon>
        <taxon>Hexamitidae</taxon>
        <taxon>Hexamitinae</taxon>
        <taxon>Hexamita</taxon>
    </lineage>
</organism>
<dbReference type="EMBL" id="CAXDID020000545">
    <property type="protein sequence ID" value="CAL6101512.1"/>
    <property type="molecule type" value="Genomic_DNA"/>
</dbReference>
<gene>
    <name evidence="2" type="ORF">HINF_LOCUS11583</name>
    <name evidence="4" type="ORF">HINF_LOCUS30655</name>
    <name evidence="3" type="ORF">HINF_LOCUS44485</name>
    <name evidence="5" type="ORF">HINF_LOCUS71226</name>
</gene>
<keyword evidence="6" id="KW-1185">Reference proteome</keyword>
<evidence type="ECO:0000313" key="5">
    <source>
        <dbReference type="EMBL" id="CAL6101512.1"/>
    </source>
</evidence>
<accession>A0AA86TWD0</accession>
<evidence type="ECO:0000313" key="4">
    <source>
        <dbReference type="EMBL" id="CAL6026047.1"/>
    </source>
</evidence>
<dbReference type="EMBL" id="CATOUU010000880">
    <property type="protein sequence ID" value="CAI9956840.1"/>
    <property type="molecule type" value="Genomic_DNA"/>
</dbReference>
<feature type="coiled-coil region" evidence="1">
    <location>
        <begin position="316"/>
        <end position="347"/>
    </location>
</feature>
<reference evidence="2" key="1">
    <citation type="submission" date="2023-06" db="EMBL/GenBank/DDBJ databases">
        <authorList>
            <person name="Kurt Z."/>
        </authorList>
    </citation>
    <scope>NUCLEOTIDE SEQUENCE</scope>
</reference>
<keyword evidence="1" id="KW-0175">Coiled coil</keyword>
<sequence length="386" mass="45705">MTNSENDAKQQNDPYAQLTVKMNESRKCIQRIGATVPKQQDFMDTQVDLLKQKIEQQSSLIERQHEEVKSLQQKVESTIDHPLVDRTGYRMTTNELNIKLKERDAEIENLKYRIDQFALQLKMRESQMVEMAIMTQIINKNIQATAKVQDFDQLSIEKFLDPLCQTFSTRNEIQHQKVVVGQKLYEYILGLTNELIITVRELKVQNESLRQKQKRYDQEENKLQDDVQKALENQTHKYQKEIKSLKTEIFELKEYLRSKELRIADLSRENHRNIQNGKTAEYLKDVQYQTINKQREQIEKMSLRSTEKVVQTRELLTDFQKQIDSKLRNVQKENQKIQNDHQEVIDAIIDRKREKSIVGTKLNTIYKELDELKGIYGINGQLRSDE</sequence>
<evidence type="ECO:0000256" key="1">
    <source>
        <dbReference type="SAM" id="Coils"/>
    </source>
</evidence>
<evidence type="ECO:0000313" key="6">
    <source>
        <dbReference type="Proteomes" id="UP001642409"/>
    </source>
</evidence>
<dbReference type="EMBL" id="CAXDID020000101">
    <property type="protein sequence ID" value="CAL6026047.1"/>
    <property type="molecule type" value="Genomic_DNA"/>
</dbReference>
<dbReference type="Proteomes" id="UP001642409">
    <property type="component" value="Unassembled WGS sequence"/>
</dbReference>
<evidence type="ECO:0000313" key="2">
    <source>
        <dbReference type="EMBL" id="CAI9923938.1"/>
    </source>
</evidence>
<dbReference type="AlphaFoldDB" id="A0AA86TWD0"/>
<protein>
    <submittedName>
        <fullName evidence="4">Hypothetical_protein</fullName>
    </submittedName>
</protein>
<proteinExistence type="predicted"/>
<reference evidence="4 6" key="2">
    <citation type="submission" date="2024-07" db="EMBL/GenBank/DDBJ databases">
        <authorList>
            <person name="Akdeniz Z."/>
        </authorList>
    </citation>
    <scope>NUCLEOTIDE SEQUENCE [LARGE SCALE GENOMIC DNA]</scope>
</reference>
<evidence type="ECO:0000313" key="3">
    <source>
        <dbReference type="EMBL" id="CAI9956840.1"/>
    </source>
</evidence>